<feature type="chain" id="PRO_5009608668" description="WxL domain-containing protein" evidence="2">
    <location>
        <begin position="29"/>
        <end position="250"/>
    </location>
</feature>
<keyword evidence="2" id="KW-0732">Signal</keyword>
<evidence type="ECO:0000256" key="2">
    <source>
        <dbReference type="SAM" id="SignalP"/>
    </source>
</evidence>
<evidence type="ECO:0000259" key="3">
    <source>
        <dbReference type="Pfam" id="PF13731"/>
    </source>
</evidence>
<dbReference type="OrthoDB" id="2356942at2"/>
<protein>
    <recommendedName>
        <fullName evidence="3">WxL domain-containing protein</fullName>
    </recommendedName>
</protein>
<feature type="domain" description="WxL" evidence="3">
    <location>
        <begin position="31"/>
        <end position="248"/>
    </location>
</feature>
<evidence type="ECO:0000256" key="1">
    <source>
        <dbReference type="SAM" id="MobiDB-lite"/>
    </source>
</evidence>
<dbReference type="STRING" id="519472.BHY08_09615"/>
<dbReference type="AlphaFoldDB" id="A0A1J0A7Z0"/>
<dbReference type="RefSeq" id="WP_071457651.1">
    <property type="nucleotide sequence ID" value="NZ_CP017267.1"/>
</dbReference>
<accession>A0A1J0A7Z0</accession>
<reference evidence="4 5" key="1">
    <citation type="submission" date="2016-09" db="EMBL/GenBank/DDBJ databases">
        <title>Vagococcus teuberi sp. nov., isolated from the Malian artisanal sour milk fene.</title>
        <authorList>
            <person name="Wullschleger S."/>
            <person name="Seifert C."/>
            <person name="Baumgartner S."/>
            <person name="Lacroix C."/>
            <person name="Bonfoh B."/>
            <person name="Stevens M.J."/>
            <person name="Meile L."/>
        </authorList>
    </citation>
    <scope>NUCLEOTIDE SEQUENCE [LARGE SCALE GENOMIC DNA]</scope>
    <source>
        <strain evidence="4 5">DSM 21459</strain>
    </source>
</reference>
<name>A0A1J0A7Z0_9ENTE</name>
<proteinExistence type="predicted"/>
<organism evidence="4 5">
    <name type="scientific">Vagococcus teuberi</name>
    <dbReference type="NCBI Taxonomy" id="519472"/>
    <lineage>
        <taxon>Bacteria</taxon>
        <taxon>Bacillati</taxon>
        <taxon>Bacillota</taxon>
        <taxon>Bacilli</taxon>
        <taxon>Lactobacillales</taxon>
        <taxon>Enterococcaceae</taxon>
        <taxon>Vagococcus</taxon>
    </lineage>
</organism>
<keyword evidence="5" id="KW-1185">Reference proteome</keyword>
<dbReference type="Pfam" id="PF13731">
    <property type="entry name" value="WxL"/>
    <property type="match status" value="1"/>
</dbReference>
<sequence>MKKQLSLLSTIFLGSVLISTVGTNVSLAAPTAEVDSNATLKAVAGTEPVKPVNPTDPKDPSKPGPIQPADNGNEISQTGPLQINYLSNLNFGDDISITSKTVTANVKDESTRFFQISDLRGTGAGWDLNVKLGDFLPESGGTTEDVIKGASITFKNGVARTSNDINAQGTDDNPATVPSELVLSSGSASVSKMMSAEAGNGRGTWIAAFDKPASEVDNSNITFSAPTNNISANTNYTAKLTWQLVDSPAQ</sequence>
<feature type="signal peptide" evidence="2">
    <location>
        <begin position="1"/>
        <end position="28"/>
    </location>
</feature>
<dbReference type="KEGG" id="vte:BHY08_09615"/>
<dbReference type="EMBL" id="CP017267">
    <property type="protein sequence ID" value="APB32042.1"/>
    <property type="molecule type" value="Genomic_DNA"/>
</dbReference>
<dbReference type="Proteomes" id="UP000191200">
    <property type="component" value="Chromosome"/>
</dbReference>
<evidence type="ECO:0000313" key="4">
    <source>
        <dbReference type="EMBL" id="APB32042.1"/>
    </source>
</evidence>
<dbReference type="InterPro" id="IPR027994">
    <property type="entry name" value="WxL_dom"/>
</dbReference>
<feature type="region of interest" description="Disordered" evidence="1">
    <location>
        <begin position="42"/>
        <end position="78"/>
    </location>
</feature>
<gene>
    <name evidence="4" type="ORF">BHY08_09615</name>
</gene>
<evidence type="ECO:0000313" key="5">
    <source>
        <dbReference type="Proteomes" id="UP000191200"/>
    </source>
</evidence>